<dbReference type="OrthoDB" id="5400577at2759"/>
<evidence type="ECO:0000313" key="2">
    <source>
        <dbReference type="Proteomes" id="UP000606974"/>
    </source>
</evidence>
<dbReference type="EMBL" id="JAACFV010000020">
    <property type="protein sequence ID" value="KAF7511471.1"/>
    <property type="molecule type" value="Genomic_DNA"/>
</dbReference>
<evidence type="ECO:0000313" key="1">
    <source>
        <dbReference type="EMBL" id="KAF7511471.1"/>
    </source>
</evidence>
<dbReference type="AlphaFoldDB" id="A0A8H7AQS0"/>
<accession>A0A8H7AQS0</accession>
<comment type="caution">
    <text evidence="1">The sequence shown here is derived from an EMBL/GenBank/DDBJ whole genome shotgun (WGS) entry which is preliminary data.</text>
</comment>
<keyword evidence="2" id="KW-1185">Reference proteome</keyword>
<protein>
    <submittedName>
        <fullName evidence="1">Uncharacterized protein</fullName>
    </submittedName>
</protein>
<reference evidence="1" key="1">
    <citation type="submission" date="2020-02" db="EMBL/GenBank/DDBJ databases">
        <authorList>
            <person name="Palmer J.M."/>
        </authorList>
    </citation>
    <scope>NUCLEOTIDE SEQUENCE</scope>
    <source>
        <strain evidence="1">EPUS1.4</strain>
        <tissue evidence="1">Thallus</tissue>
    </source>
</reference>
<sequence>MGEFMSHKGMSATECLHKGCPPPSNVFVKDFARWYYKSRQGQLDELPNNTSVRNTIKKFFGGFLRVTGTKIPDELRLDVYIVSSIV</sequence>
<name>A0A8H7AQS0_9EURO</name>
<dbReference type="Proteomes" id="UP000606974">
    <property type="component" value="Unassembled WGS sequence"/>
</dbReference>
<organism evidence="1 2">
    <name type="scientific">Endocarpon pusillum</name>
    <dbReference type="NCBI Taxonomy" id="364733"/>
    <lineage>
        <taxon>Eukaryota</taxon>
        <taxon>Fungi</taxon>
        <taxon>Dikarya</taxon>
        <taxon>Ascomycota</taxon>
        <taxon>Pezizomycotina</taxon>
        <taxon>Eurotiomycetes</taxon>
        <taxon>Chaetothyriomycetidae</taxon>
        <taxon>Verrucariales</taxon>
        <taxon>Verrucariaceae</taxon>
        <taxon>Endocarpon</taxon>
    </lineage>
</organism>
<proteinExistence type="predicted"/>
<gene>
    <name evidence="1" type="ORF">GJ744_004660</name>
</gene>